<evidence type="ECO:0000256" key="1">
    <source>
        <dbReference type="SAM" id="Phobius"/>
    </source>
</evidence>
<dbReference type="EMBL" id="QMWO01000060">
    <property type="protein sequence ID" value="RLG69631.1"/>
    <property type="molecule type" value="Genomic_DNA"/>
</dbReference>
<keyword evidence="1" id="KW-0812">Transmembrane</keyword>
<organism evidence="2 3">
    <name type="scientific">Candidatus Iainarchaeum sp</name>
    <dbReference type="NCBI Taxonomy" id="3101447"/>
    <lineage>
        <taxon>Archaea</taxon>
        <taxon>Candidatus Iainarchaeota</taxon>
        <taxon>Candidatus Iainarchaeia</taxon>
        <taxon>Candidatus Iainarchaeales</taxon>
        <taxon>Candidatus Iainarchaeaceae</taxon>
        <taxon>Candidatus Iainarchaeum</taxon>
    </lineage>
</organism>
<sequence length="135" mass="14450">MTAKEIGKELVTGGILALLLNPTVLLILVVAGLILLVAGLALIIYYGLLTALLFFIASAGILLFLHYVGAIDLKSQPVLAAIPFVMLAVGYFGERLNVFAVSPLWTMETAKTSNALLLLGVIFILAIVIMVLRRK</sequence>
<feature type="transmembrane region" description="Helical" evidence="1">
    <location>
        <begin position="113"/>
        <end position="132"/>
    </location>
</feature>
<keyword evidence="1" id="KW-1133">Transmembrane helix</keyword>
<keyword evidence="1" id="KW-0472">Membrane</keyword>
<proteinExistence type="predicted"/>
<accession>A0A497JFU2</accession>
<dbReference type="Proteomes" id="UP000277633">
    <property type="component" value="Unassembled WGS sequence"/>
</dbReference>
<reference evidence="2 3" key="1">
    <citation type="submission" date="2018-06" db="EMBL/GenBank/DDBJ databases">
        <title>Extensive metabolic versatility and redundancy in microbially diverse, dynamic hydrothermal sediments.</title>
        <authorList>
            <person name="Dombrowski N."/>
            <person name="Teske A."/>
            <person name="Baker B.J."/>
        </authorList>
    </citation>
    <scope>NUCLEOTIDE SEQUENCE [LARGE SCALE GENOMIC DNA]</scope>
    <source>
        <strain evidence="2">B9_G13</strain>
    </source>
</reference>
<feature type="transmembrane region" description="Helical" evidence="1">
    <location>
        <begin position="77"/>
        <end position="93"/>
    </location>
</feature>
<evidence type="ECO:0000313" key="3">
    <source>
        <dbReference type="Proteomes" id="UP000277633"/>
    </source>
</evidence>
<gene>
    <name evidence="2" type="ORF">DRO07_01930</name>
</gene>
<protein>
    <submittedName>
        <fullName evidence="2">Uncharacterized protein</fullName>
    </submittedName>
</protein>
<dbReference type="AlphaFoldDB" id="A0A497JFU2"/>
<evidence type="ECO:0000313" key="2">
    <source>
        <dbReference type="EMBL" id="RLG69631.1"/>
    </source>
</evidence>
<feature type="transmembrane region" description="Helical" evidence="1">
    <location>
        <begin position="43"/>
        <end position="65"/>
    </location>
</feature>
<name>A0A497JFU2_9ARCH</name>
<comment type="caution">
    <text evidence="2">The sequence shown here is derived from an EMBL/GenBank/DDBJ whole genome shotgun (WGS) entry which is preliminary data.</text>
</comment>
<feature type="transmembrane region" description="Helical" evidence="1">
    <location>
        <begin position="12"/>
        <end position="37"/>
    </location>
</feature>